<gene>
    <name evidence="3" type="ORF">LGH70_16570</name>
</gene>
<evidence type="ECO:0000259" key="2">
    <source>
        <dbReference type="Pfam" id="PF01979"/>
    </source>
</evidence>
<dbReference type="InterPro" id="IPR032466">
    <property type="entry name" value="Metal_Hydrolase"/>
</dbReference>
<dbReference type="EMBL" id="JAJADQ010000008">
    <property type="protein sequence ID" value="MCB2379215.1"/>
    <property type="molecule type" value="Genomic_DNA"/>
</dbReference>
<feature type="chain" id="PRO_5045286120" evidence="1">
    <location>
        <begin position="23"/>
        <end position="494"/>
    </location>
</feature>
<dbReference type="InterPro" id="IPR051781">
    <property type="entry name" value="Metallo-dep_Hydrolase"/>
</dbReference>
<proteinExistence type="predicted"/>
<dbReference type="RefSeq" id="WP_226187801.1">
    <property type="nucleotide sequence ID" value="NZ_JAJADQ010000008.1"/>
</dbReference>
<accession>A0ABS8AFK4</accession>
<feature type="signal peptide" evidence="1">
    <location>
        <begin position="1"/>
        <end position="22"/>
    </location>
</feature>
<dbReference type="SUPFAM" id="SSF51556">
    <property type="entry name" value="Metallo-dependent hydrolases"/>
    <property type="match status" value="1"/>
</dbReference>
<protein>
    <submittedName>
        <fullName evidence="3">Amidohydrolase family protein</fullName>
    </submittedName>
</protein>
<keyword evidence="4" id="KW-1185">Reference proteome</keyword>
<dbReference type="Pfam" id="PF01979">
    <property type="entry name" value="Amidohydro_1"/>
    <property type="match status" value="1"/>
</dbReference>
<dbReference type="SUPFAM" id="SSF51338">
    <property type="entry name" value="Composite domain of metallo-dependent hydrolases"/>
    <property type="match status" value="1"/>
</dbReference>
<comment type="caution">
    <text evidence="3">The sequence shown here is derived from an EMBL/GenBank/DDBJ whole genome shotgun (WGS) entry which is preliminary data.</text>
</comment>
<name>A0ABS8AFK4_9BACT</name>
<keyword evidence="1" id="KW-0732">Signal</keyword>
<sequence>MKQLFISLLLTGLYLSAQPAACQRTDKPTTPLPAAGSLVITNVNIVDVVSERVLEGRTVVILDGCIVSVGTRAPAGRAVQRVDGRGKYLIPGLWDGHTHALATAAEEQVALPLYVAHGITSIRVLNTGRTRADLQATVRAVEAGQRVGPRIELAGASFEAPVGEEAGQFPTTYAQGQEWAAARLQQGWRALQSSPLLSRDAYLGIAEAAQTWNVPLVGAIPESVTALQAVAAGQRIIEPADKLLLGCSSREEEWVAAQVYYQAKAKPDAALTELGRTRQAALGSTFRPSRATHLAEALAQEKTFVVPLLQTSLLAAAAVPSPDSPLWRYVPAGVRQKWQQARPAVARPAQAQRLTLDSLQKALVAALQRQGVPILAGSDAGWSSSSRFHGSSLLTELEQLVAAGLTPAQALRAATVAPAAATGHRFEQGQVEVDFHGDLVLLDNNPLDDIRNLRHVRAVVLRGRLYDRAALAALAAEAERVAQQSPAVSKAAAH</sequence>
<dbReference type="PANTHER" id="PTHR43135">
    <property type="entry name" value="ALPHA-D-RIBOSE 1-METHYLPHOSPHONATE 5-TRIPHOSPHATE DIPHOSPHATASE"/>
    <property type="match status" value="1"/>
</dbReference>
<evidence type="ECO:0000256" key="1">
    <source>
        <dbReference type="SAM" id="SignalP"/>
    </source>
</evidence>
<dbReference type="Gene3D" id="3.20.20.140">
    <property type="entry name" value="Metal-dependent hydrolases"/>
    <property type="match status" value="2"/>
</dbReference>
<dbReference type="InterPro" id="IPR011059">
    <property type="entry name" value="Metal-dep_hydrolase_composite"/>
</dbReference>
<dbReference type="Gene3D" id="2.30.40.10">
    <property type="entry name" value="Urease, subunit C, domain 1"/>
    <property type="match status" value="2"/>
</dbReference>
<feature type="domain" description="Amidohydrolase-related" evidence="2">
    <location>
        <begin position="88"/>
        <end position="464"/>
    </location>
</feature>
<dbReference type="InterPro" id="IPR006680">
    <property type="entry name" value="Amidohydro-rel"/>
</dbReference>
<evidence type="ECO:0000313" key="3">
    <source>
        <dbReference type="EMBL" id="MCB2379215.1"/>
    </source>
</evidence>
<evidence type="ECO:0000313" key="4">
    <source>
        <dbReference type="Proteomes" id="UP001165297"/>
    </source>
</evidence>
<organism evidence="3 4">
    <name type="scientific">Hymenobacter nitidus</name>
    <dbReference type="NCBI Taxonomy" id="2880929"/>
    <lineage>
        <taxon>Bacteria</taxon>
        <taxon>Pseudomonadati</taxon>
        <taxon>Bacteroidota</taxon>
        <taxon>Cytophagia</taxon>
        <taxon>Cytophagales</taxon>
        <taxon>Hymenobacteraceae</taxon>
        <taxon>Hymenobacter</taxon>
    </lineage>
</organism>
<dbReference type="PANTHER" id="PTHR43135:SF3">
    <property type="entry name" value="ALPHA-D-RIBOSE 1-METHYLPHOSPHONATE 5-TRIPHOSPHATE DIPHOSPHATASE"/>
    <property type="match status" value="1"/>
</dbReference>
<reference evidence="3" key="1">
    <citation type="submission" date="2021-10" db="EMBL/GenBank/DDBJ databases">
        <authorList>
            <person name="Dean J.D."/>
            <person name="Kim M.K."/>
            <person name="Newey C.N."/>
            <person name="Stoker T.S."/>
            <person name="Thompson D.W."/>
            <person name="Grose J.H."/>
        </authorList>
    </citation>
    <scope>NUCLEOTIDE SEQUENCE</scope>
    <source>
        <strain evidence="3">BT635</strain>
    </source>
</reference>
<dbReference type="Proteomes" id="UP001165297">
    <property type="component" value="Unassembled WGS sequence"/>
</dbReference>